<name>A0A2K3QQ77_9HYPO</name>
<dbReference type="EMBL" id="NRSZ01000075">
    <property type="protein sequence ID" value="PNY29669.1"/>
    <property type="molecule type" value="Genomic_DNA"/>
</dbReference>
<accession>A0A2K3QQ77</accession>
<feature type="compositionally biased region" description="Basic residues" evidence="1">
    <location>
        <begin position="212"/>
        <end position="224"/>
    </location>
</feature>
<evidence type="ECO:0000256" key="1">
    <source>
        <dbReference type="SAM" id="MobiDB-lite"/>
    </source>
</evidence>
<reference evidence="2 3" key="1">
    <citation type="submission" date="2017-08" db="EMBL/GenBank/DDBJ databases">
        <title>Harnessing the power of phylogenomics to disentangle the directionality and signatures of interkingdom host jumping in the parasitic fungal genus Tolypocladium.</title>
        <authorList>
            <person name="Quandt C.A."/>
            <person name="Patterson W."/>
            <person name="Spatafora J.W."/>
        </authorList>
    </citation>
    <scope>NUCLEOTIDE SEQUENCE [LARGE SCALE GENOMIC DNA]</scope>
    <source>
        <strain evidence="2 3">CBS 113982</strain>
    </source>
</reference>
<feature type="compositionally biased region" description="Low complexity" evidence="1">
    <location>
        <begin position="194"/>
        <end position="207"/>
    </location>
</feature>
<evidence type="ECO:0000313" key="2">
    <source>
        <dbReference type="EMBL" id="PNY29669.1"/>
    </source>
</evidence>
<evidence type="ECO:0000313" key="3">
    <source>
        <dbReference type="Proteomes" id="UP000236621"/>
    </source>
</evidence>
<keyword evidence="3" id="KW-1185">Reference proteome</keyword>
<feature type="region of interest" description="Disordered" evidence="1">
    <location>
        <begin position="125"/>
        <end position="236"/>
    </location>
</feature>
<dbReference type="OrthoDB" id="5093195at2759"/>
<gene>
    <name evidence="2" type="ORF">TCAP_00413</name>
</gene>
<protein>
    <submittedName>
        <fullName evidence="2">Uncharacterized protein</fullName>
    </submittedName>
</protein>
<dbReference type="AlphaFoldDB" id="A0A2K3QQ77"/>
<sequence>MDFRNLCPPRSKQRSWRWCLADAFEEEYGPLADPVATFGSELVQAPSTPVMSSSMAGPDPMFISGIQLRLEGLEDPPSLKCLQKSHRAVSLSPLSSSDTDVDPDTAWSAFKAYAIMLLERAAQKRKLREQDSMARAPPRKRRRSDQNGSAEPDHDATLKSTSPARPERGMRRSTWRQNLHGPPQTRSPAPLVGPVSTPSSTESQSPPVGSPPHKRQWRRIRFRRASGPAKTEMPPG</sequence>
<proteinExistence type="predicted"/>
<organism evidence="2 3">
    <name type="scientific">Tolypocladium capitatum</name>
    <dbReference type="NCBI Taxonomy" id="45235"/>
    <lineage>
        <taxon>Eukaryota</taxon>
        <taxon>Fungi</taxon>
        <taxon>Dikarya</taxon>
        <taxon>Ascomycota</taxon>
        <taxon>Pezizomycotina</taxon>
        <taxon>Sordariomycetes</taxon>
        <taxon>Hypocreomycetidae</taxon>
        <taxon>Hypocreales</taxon>
        <taxon>Ophiocordycipitaceae</taxon>
        <taxon>Tolypocladium</taxon>
    </lineage>
</organism>
<dbReference type="Proteomes" id="UP000236621">
    <property type="component" value="Unassembled WGS sequence"/>
</dbReference>
<comment type="caution">
    <text evidence="2">The sequence shown here is derived from an EMBL/GenBank/DDBJ whole genome shotgun (WGS) entry which is preliminary data.</text>
</comment>